<keyword evidence="1" id="KW-0812">Transmembrane</keyword>
<keyword evidence="1" id="KW-0472">Membrane</keyword>
<evidence type="ECO:0000313" key="3">
    <source>
        <dbReference type="Proteomes" id="UP000734343"/>
    </source>
</evidence>
<evidence type="ECO:0000313" key="2">
    <source>
        <dbReference type="EMBL" id="MBU9856252.1"/>
    </source>
</evidence>
<keyword evidence="3" id="KW-1185">Reference proteome</keyword>
<protein>
    <submittedName>
        <fullName evidence="2">Uncharacterized protein</fullName>
    </submittedName>
</protein>
<feature type="transmembrane region" description="Helical" evidence="1">
    <location>
        <begin position="178"/>
        <end position="199"/>
    </location>
</feature>
<organism evidence="2 3">
    <name type="scientific">Rahnella bonaserana</name>
    <dbReference type="NCBI Taxonomy" id="2816248"/>
    <lineage>
        <taxon>Bacteria</taxon>
        <taxon>Pseudomonadati</taxon>
        <taxon>Pseudomonadota</taxon>
        <taxon>Gammaproteobacteria</taxon>
        <taxon>Enterobacterales</taxon>
        <taxon>Yersiniaceae</taxon>
        <taxon>Rahnella</taxon>
    </lineage>
</organism>
<comment type="caution">
    <text evidence="2">The sequence shown here is derived from an EMBL/GenBank/DDBJ whole genome shotgun (WGS) entry which is preliminary data.</text>
</comment>
<dbReference type="EMBL" id="JAFMOW010000063">
    <property type="protein sequence ID" value="MBU9856252.1"/>
    <property type="molecule type" value="Genomic_DNA"/>
</dbReference>
<name>A0ABS6LVY3_9GAMM</name>
<gene>
    <name evidence="2" type="ORF">J1778_13285</name>
</gene>
<accession>A0ABS6LVY3</accession>
<keyword evidence="1" id="KW-1133">Transmembrane helix</keyword>
<dbReference type="Proteomes" id="UP000734343">
    <property type="component" value="Unassembled WGS sequence"/>
</dbReference>
<sequence length="309" mass="35200">MVREFISERSFKDKEYFICMNKCPLIRLSDSISYIQANISIDLANQVRKLIAGKERETGALLHLGQNKIKGIEKRRALRSLLLCQYVYYSAQWVKMTGRISTLSPVNYLSSDWKESSICYWTSQSELEIREGIRAYIVTSSDITDAARAASRWVQSDVKKYNFISAPRQKFSGMYNQICYVGVMVWLFNSGLVSLPWLLRFSNANRQISLTQAFGPGRATYYSAEAISSNSFLTVPRGYIVHIYKNVSCWNGHWMISLGNGMAVGVNNNDESPPVSRIYCNHLSIKKQLMDYQGGYMVVINPRLIPAVL</sequence>
<proteinExistence type="predicted"/>
<evidence type="ECO:0000256" key="1">
    <source>
        <dbReference type="SAM" id="Phobius"/>
    </source>
</evidence>
<reference evidence="2 3" key="1">
    <citation type="submission" date="2021-03" db="EMBL/GenBank/DDBJ databases">
        <title>Five novel Rahnella species.</title>
        <authorList>
            <person name="Brady C."/>
            <person name="Asselin J."/>
            <person name="Beer S."/>
            <person name="Bruberg M.B."/>
            <person name="Crampton B."/>
            <person name="Venter S."/>
            <person name="Arnold D."/>
            <person name="Denman S."/>
        </authorList>
    </citation>
    <scope>NUCLEOTIDE SEQUENCE [LARGE SCALE GENOMIC DNA]</scope>
    <source>
        <strain evidence="2 3">H11b</strain>
    </source>
</reference>